<protein>
    <submittedName>
        <fullName evidence="1">Putative LRR receptor-like serine/threonine-protein kinase-like</fullName>
    </submittedName>
</protein>
<sequence>MDQLICFWKFGPQCPTSPLLPPWKDPLEDFDCNAPKIHRTTFMHFTNLLGHFGNFKCYVSAELLKSAGKMRCGWFQQVTPRSDARAGF</sequence>
<evidence type="ECO:0000313" key="2">
    <source>
        <dbReference type="Proteomes" id="UP000250235"/>
    </source>
</evidence>
<accession>A0A2Z7BW80</accession>
<gene>
    <name evidence="1" type="ORF">F511_21833</name>
</gene>
<reference evidence="1 2" key="1">
    <citation type="journal article" date="2015" name="Proc. Natl. Acad. Sci. U.S.A.">
        <title>The resurrection genome of Boea hygrometrica: A blueprint for survival of dehydration.</title>
        <authorList>
            <person name="Xiao L."/>
            <person name="Yang G."/>
            <person name="Zhang L."/>
            <person name="Yang X."/>
            <person name="Zhao S."/>
            <person name="Ji Z."/>
            <person name="Zhou Q."/>
            <person name="Hu M."/>
            <person name="Wang Y."/>
            <person name="Chen M."/>
            <person name="Xu Y."/>
            <person name="Jin H."/>
            <person name="Xiao X."/>
            <person name="Hu G."/>
            <person name="Bao F."/>
            <person name="Hu Y."/>
            <person name="Wan P."/>
            <person name="Li L."/>
            <person name="Deng X."/>
            <person name="Kuang T."/>
            <person name="Xiang C."/>
            <person name="Zhu J.K."/>
            <person name="Oliver M.J."/>
            <person name="He Y."/>
        </authorList>
    </citation>
    <scope>NUCLEOTIDE SEQUENCE [LARGE SCALE GENOMIC DNA]</scope>
    <source>
        <strain evidence="2">cv. XS01</strain>
    </source>
</reference>
<keyword evidence="1" id="KW-0675">Receptor</keyword>
<keyword evidence="1" id="KW-0808">Transferase</keyword>
<dbReference type="EMBL" id="KV001722">
    <property type="protein sequence ID" value="KZV38831.1"/>
    <property type="molecule type" value="Genomic_DNA"/>
</dbReference>
<organism evidence="1 2">
    <name type="scientific">Dorcoceras hygrometricum</name>
    <dbReference type="NCBI Taxonomy" id="472368"/>
    <lineage>
        <taxon>Eukaryota</taxon>
        <taxon>Viridiplantae</taxon>
        <taxon>Streptophyta</taxon>
        <taxon>Embryophyta</taxon>
        <taxon>Tracheophyta</taxon>
        <taxon>Spermatophyta</taxon>
        <taxon>Magnoliopsida</taxon>
        <taxon>eudicotyledons</taxon>
        <taxon>Gunneridae</taxon>
        <taxon>Pentapetalae</taxon>
        <taxon>asterids</taxon>
        <taxon>lamiids</taxon>
        <taxon>Lamiales</taxon>
        <taxon>Gesneriaceae</taxon>
        <taxon>Didymocarpoideae</taxon>
        <taxon>Trichosporeae</taxon>
        <taxon>Loxocarpinae</taxon>
        <taxon>Dorcoceras</taxon>
    </lineage>
</organism>
<name>A0A2Z7BW80_9LAMI</name>
<dbReference type="AlphaFoldDB" id="A0A2Z7BW80"/>
<dbReference type="GO" id="GO:0016301">
    <property type="term" value="F:kinase activity"/>
    <property type="evidence" value="ECO:0007669"/>
    <property type="project" value="UniProtKB-KW"/>
</dbReference>
<keyword evidence="1" id="KW-0418">Kinase</keyword>
<proteinExistence type="predicted"/>
<evidence type="ECO:0000313" key="1">
    <source>
        <dbReference type="EMBL" id="KZV38831.1"/>
    </source>
</evidence>
<keyword evidence="2" id="KW-1185">Reference proteome</keyword>
<dbReference type="Proteomes" id="UP000250235">
    <property type="component" value="Unassembled WGS sequence"/>
</dbReference>